<accession>A0ABW3D062</accession>
<proteinExistence type="predicted"/>
<dbReference type="RefSeq" id="WP_386407661.1">
    <property type="nucleotide sequence ID" value="NZ_JBHTJH010000008.1"/>
</dbReference>
<dbReference type="EMBL" id="JBHTJH010000008">
    <property type="protein sequence ID" value="MFD0862517.1"/>
    <property type="molecule type" value="Genomic_DNA"/>
</dbReference>
<evidence type="ECO:0000313" key="3">
    <source>
        <dbReference type="Proteomes" id="UP001596978"/>
    </source>
</evidence>
<keyword evidence="3" id="KW-1185">Reference proteome</keyword>
<reference evidence="3" key="1">
    <citation type="journal article" date="2019" name="Int. J. Syst. Evol. Microbiol.">
        <title>The Global Catalogue of Microorganisms (GCM) 10K type strain sequencing project: providing services to taxonomists for standard genome sequencing and annotation.</title>
        <authorList>
            <consortium name="The Broad Institute Genomics Platform"/>
            <consortium name="The Broad Institute Genome Sequencing Center for Infectious Disease"/>
            <person name="Wu L."/>
            <person name="Ma J."/>
        </authorList>
    </citation>
    <scope>NUCLEOTIDE SEQUENCE [LARGE SCALE GENOMIC DNA]</scope>
    <source>
        <strain evidence="3">CCUG 62952</strain>
    </source>
</reference>
<comment type="caution">
    <text evidence="2">The sequence shown here is derived from an EMBL/GenBank/DDBJ whole genome shotgun (WGS) entry which is preliminary data.</text>
</comment>
<name>A0ABW3D062_9FLAO</name>
<keyword evidence="1" id="KW-0472">Membrane</keyword>
<feature type="transmembrane region" description="Helical" evidence="1">
    <location>
        <begin position="34"/>
        <end position="52"/>
    </location>
</feature>
<gene>
    <name evidence="2" type="ORF">ACFQ1M_09890</name>
</gene>
<feature type="transmembrane region" description="Helical" evidence="1">
    <location>
        <begin position="218"/>
        <end position="243"/>
    </location>
</feature>
<evidence type="ECO:0000256" key="1">
    <source>
        <dbReference type="SAM" id="Phobius"/>
    </source>
</evidence>
<feature type="transmembrane region" description="Helical" evidence="1">
    <location>
        <begin position="72"/>
        <end position="95"/>
    </location>
</feature>
<sequence length="245" mass="28728">MSKDINEILTAQYSTSLPWSTLAFLGKNKIINRTYIYLFLVPAIAKFLSQIESPLKIALNDYLFVLVIELPFSWKLFFLCALLFTAGSILFNLFCPQIIKENVSFSDFRDSGKDASHLESYGENVGIDYKFYFERKGLKDYHQHIEEFNSRLALSFIKNHPFLETFHKLPFIEQPKIVIFNQIQWLMSRTESYTEQDVKLVFWELHKYANFHFNRIKIAIFILYFLGLICLGIVILQGAYAVWAL</sequence>
<keyword evidence="1" id="KW-0812">Transmembrane</keyword>
<dbReference type="Proteomes" id="UP001596978">
    <property type="component" value="Unassembled WGS sequence"/>
</dbReference>
<evidence type="ECO:0000313" key="2">
    <source>
        <dbReference type="EMBL" id="MFD0862517.1"/>
    </source>
</evidence>
<organism evidence="2 3">
    <name type="scientific">Sungkyunkwania multivorans</name>
    <dbReference type="NCBI Taxonomy" id="1173618"/>
    <lineage>
        <taxon>Bacteria</taxon>
        <taxon>Pseudomonadati</taxon>
        <taxon>Bacteroidota</taxon>
        <taxon>Flavobacteriia</taxon>
        <taxon>Flavobacteriales</taxon>
        <taxon>Flavobacteriaceae</taxon>
        <taxon>Sungkyunkwania</taxon>
    </lineage>
</organism>
<keyword evidence="1" id="KW-1133">Transmembrane helix</keyword>
<protein>
    <submittedName>
        <fullName evidence="2">Uncharacterized protein</fullName>
    </submittedName>
</protein>